<sequence length="102" mass="11458">MTLAWTQGGGGEWLARSGATTYAVISSWRLPDVRKWDVWISHAEMRGADGDEILKYQGWGHDVDDAKALAQLIADAPIGGANELVLEWMRRHQRELAEEVRL</sequence>
<comment type="caution">
    <text evidence="1">The sequence shown here is derived from an EMBL/GenBank/DDBJ whole genome shotgun (WGS) entry which is preliminary data.</text>
</comment>
<dbReference type="RefSeq" id="WP_264071966.1">
    <property type="nucleotide sequence ID" value="NZ_JACKTY010000051.1"/>
</dbReference>
<protein>
    <submittedName>
        <fullName evidence="1">Uncharacterized protein</fullName>
    </submittedName>
</protein>
<name>A0ABT3CMG6_9MYCO</name>
<evidence type="ECO:0000313" key="1">
    <source>
        <dbReference type="EMBL" id="MCV7230679.1"/>
    </source>
</evidence>
<organism evidence="1 2">
    <name type="scientific">Mycolicibacterium komossense</name>
    <dbReference type="NCBI Taxonomy" id="1779"/>
    <lineage>
        <taxon>Bacteria</taxon>
        <taxon>Bacillati</taxon>
        <taxon>Actinomycetota</taxon>
        <taxon>Actinomycetes</taxon>
        <taxon>Mycobacteriales</taxon>
        <taxon>Mycobacteriaceae</taxon>
        <taxon>Mycolicibacterium</taxon>
    </lineage>
</organism>
<reference evidence="1 2" key="1">
    <citation type="journal article" date="2022" name="BMC Genomics">
        <title>Comparative genome analysis of mycobacteria focusing on tRNA and non-coding RNA.</title>
        <authorList>
            <person name="Behra P.R.K."/>
            <person name="Pettersson B.M.F."/>
            <person name="Ramesh M."/>
            <person name="Das S."/>
            <person name="Dasgupta S."/>
            <person name="Kirsebom L.A."/>
        </authorList>
    </citation>
    <scope>NUCLEOTIDE SEQUENCE [LARGE SCALE GENOMIC DNA]</scope>
    <source>
        <strain evidence="1 2">DSM 44078</strain>
    </source>
</reference>
<keyword evidence="2" id="KW-1185">Reference proteome</keyword>
<proteinExistence type="predicted"/>
<gene>
    <name evidence="1" type="ORF">H7J73_32195</name>
</gene>
<dbReference type="EMBL" id="JACKTY010000051">
    <property type="protein sequence ID" value="MCV7230679.1"/>
    <property type="molecule type" value="Genomic_DNA"/>
</dbReference>
<dbReference type="Proteomes" id="UP001526201">
    <property type="component" value="Unassembled WGS sequence"/>
</dbReference>
<accession>A0ABT3CMG6</accession>
<evidence type="ECO:0000313" key="2">
    <source>
        <dbReference type="Proteomes" id="UP001526201"/>
    </source>
</evidence>